<protein>
    <submittedName>
        <fullName evidence="2">Retrovirus-related Pol polyprotein from type-1 retrotransposable element R2</fullName>
    </submittedName>
</protein>
<dbReference type="OrthoDB" id="410104at2759"/>
<evidence type="ECO:0000259" key="1">
    <source>
        <dbReference type="PROSITE" id="PS50878"/>
    </source>
</evidence>
<dbReference type="GO" id="GO:0071897">
    <property type="term" value="P:DNA biosynthetic process"/>
    <property type="evidence" value="ECO:0007669"/>
    <property type="project" value="UniProtKB-ARBA"/>
</dbReference>
<dbReference type="Proteomes" id="UP000299102">
    <property type="component" value="Unassembled WGS sequence"/>
</dbReference>
<name>A0A4C1Z1A0_EUMVA</name>
<reference evidence="2 3" key="1">
    <citation type="journal article" date="2019" name="Commun. Biol.">
        <title>The bagworm genome reveals a unique fibroin gene that provides high tensile strength.</title>
        <authorList>
            <person name="Kono N."/>
            <person name="Nakamura H."/>
            <person name="Ohtoshi R."/>
            <person name="Tomita M."/>
            <person name="Numata K."/>
            <person name="Arakawa K."/>
        </authorList>
    </citation>
    <scope>NUCLEOTIDE SEQUENCE [LARGE SCALE GENOMIC DNA]</scope>
</reference>
<sequence length="164" mass="18881">MLIENYQEFKSPLYTVFIDYQKAFDSLFHLSIWETLLSQGVPLDYIKVIKNIYDNSTSRVKLETIGLPMQISKGIRQGDPLSPTIFIAVLETIIGKLNWEKVGININGRYLSHLRFADDIVLLSKSTNQLQEMINTLHEESRKVGLEINLTKTNIMTNHTERPI</sequence>
<dbReference type="AlphaFoldDB" id="A0A4C1Z1A0"/>
<organism evidence="2 3">
    <name type="scientific">Eumeta variegata</name>
    <name type="common">Bagworm moth</name>
    <name type="synonym">Eumeta japonica</name>
    <dbReference type="NCBI Taxonomy" id="151549"/>
    <lineage>
        <taxon>Eukaryota</taxon>
        <taxon>Metazoa</taxon>
        <taxon>Ecdysozoa</taxon>
        <taxon>Arthropoda</taxon>
        <taxon>Hexapoda</taxon>
        <taxon>Insecta</taxon>
        <taxon>Pterygota</taxon>
        <taxon>Neoptera</taxon>
        <taxon>Endopterygota</taxon>
        <taxon>Lepidoptera</taxon>
        <taxon>Glossata</taxon>
        <taxon>Ditrysia</taxon>
        <taxon>Tineoidea</taxon>
        <taxon>Psychidae</taxon>
        <taxon>Oiketicinae</taxon>
        <taxon>Eumeta</taxon>
    </lineage>
</organism>
<dbReference type="Gene3D" id="3.30.70.270">
    <property type="match status" value="1"/>
</dbReference>
<evidence type="ECO:0000313" key="2">
    <source>
        <dbReference type="EMBL" id="GBP80387.1"/>
    </source>
</evidence>
<comment type="caution">
    <text evidence="2">The sequence shown here is derived from an EMBL/GenBank/DDBJ whole genome shotgun (WGS) entry which is preliminary data.</text>
</comment>
<dbReference type="PANTHER" id="PTHR47027">
    <property type="entry name" value="REVERSE TRANSCRIPTASE DOMAIN-CONTAINING PROTEIN"/>
    <property type="match status" value="1"/>
</dbReference>
<dbReference type="PROSITE" id="PS50878">
    <property type="entry name" value="RT_POL"/>
    <property type="match status" value="1"/>
</dbReference>
<dbReference type="PANTHER" id="PTHR47027:SF29">
    <property type="entry name" value="C2H2-TYPE DOMAIN-CONTAINING PROTEIN"/>
    <property type="match status" value="1"/>
</dbReference>
<proteinExistence type="predicted"/>
<evidence type="ECO:0000313" key="3">
    <source>
        <dbReference type="Proteomes" id="UP000299102"/>
    </source>
</evidence>
<dbReference type="Pfam" id="PF00078">
    <property type="entry name" value="RVT_1"/>
    <property type="match status" value="1"/>
</dbReference>
<accession>A0A4C1Z1A0</accession>
<dbReference type="InterPro" id="IPR000477">
    <property type="entry name" value="RT_dom"/>
</dbReference>
<dbReference type="EMBL" id="BGZK01001460">
    <property type="protein sequence ID" value="GBP80387.1"/>
    <property type="molecule type" value="Genomic_DNA"/>
</dbReference>
<dbReference type="InterPro" id="IPR043502">
    <property type="entry name" value="DNA/RNA_pol_sf"/>
</dbReference>
<feature type="domain" description="Reverse transcriptase" evidence="1">
    <location>
        <begin position="1"/>
        <end position="164"/>
    </location>
</feature>
<dbReference type="STRING" id="151549.A0A4C1Z1A0"/>
<gene>
    <name evidence="2" type="ORF">EVAR_44620_1</name>
</gene>
<dbReference type="InterPro" id="IPR043128">
    <property type="entry name" value="Rev_trsase/Diguanyl_cyclase"/>
</dbReference>
<dbReference type="SUPFAM" id="SSF56672">
    <property type="entry name" value="DNA/RNA polymerases"/>
    <property type="match status" value="1"/>
</dbReference>
<keyword evidence="3" id="KW-1185">Reference proteome</keyword>